<dbReference type="EMBL" id="AAIAJV010000051">
    <property type="protein sequence ID" value="ECC1609036.1"/>
    <property type="molecule type" value="Genomic_DNA"/>
</dbReference>
<dbReference type="AlphaFoldDB" id="A0A5Y1WM49"/>
<evidence type="ECO:0000256" key="1">
    <source>
        <dbReference type="SAM" id="SignalP"/>
    </source>
</evidence>
<dbReference type="GO" id="GO:0009289">
    <property type="term" value="C:pilus"/>
    <property type="evidence" value="ECO:0007669"/>
    <property type="project" value="InterPro"/>
</dbReference>
<dbReference type="InterPro" id="IPR008966">
    <property type="entry name" value="Adhesion_dom_sf"/>
</dbReference>
<organism evidence="2">
    <name type="scientific">Salmonella enterica subsp. salamae</name>
    <dbReference type="NCBI Taxonomy" id="59202"/>
    <lineage>
        <taxon>Bacteria</taxon>
        <taxon>Pseudomonadati</taxon>
        <taxon>Pseudomonadota</taxon>
        <taxon>Gammaproteobacteria</taxon>
        <taxon>Enterobacterales</taxon>
        <taxon>Enterobacteriaceae</taxon>
        <taxon>Salmonella</taxon>
    </lineage>
</organism>
<evidence type="ECO:0008006" key="3">
    <source>
        <dbReference type="Google" id="ProtNLM"/>
    </source>
</evidence>
<dbReference type="InterPro" id="IPR036937">
    <property type="entry name" value="Adhesion_dom_fimbrial_sf"/>
</dbReference>
<comment type="caution">
    <text evidence="2">The sequence shown here is derived from an EMBL/GenBank/DDBJ whole genome shotgun (WGS) entry which is preliminary data.</text>
</comment>
<evidence type="ECO:0000313" key="2">
    <source>
        <dbReference type="EMBL" id="ECC1609036.1"/>
    </source>
</evidence>
<feature type="signal peptide" evidence="1">
    <location>
        <begin position="1"/>
        <end position="25"/>
    </location>
</feature>
<feature type="chain" id="PRO_5026031303" description="Fimbrial protein" evidence="1">
    <location>
        <begin position="26"/>
        <end position="171"/>
    </location>
</feature>
<proteinExistence type="predicted"/>
<dbReference type="Gene3D" id="2.60.40.1090">
    <property type="entry name" value="Fimbrial-type adhesion domain"/>
    <property type="match status" value="1"/>
</dbReference>
<keyword evidence="1" id="KW-0732">Signal</keyword>
<name>A0A5Y1WM49_SALER</name>
<reference evidence="2" key="1">
    <citation type="submission" date="2019-07" db="EMBL/GenBank/DDBJ databases">
        <authorList>
            <person name="Ashton P.M."/>
            <person name="Dallman T."/>
            <person name="Nair S."/>
            <person name="De Pinna E."/>
            <person name="Peters T."/>
            <person name="Grant K."/>
        </authorList>
    </citation>
    <scope>NUCLEOTIDE SEQUENCE</scope>
    <source>
        <strain evidence="2">646013</strain>
    </source>
</reference>
<dbReference type="GO" id="GO:0007155">
    <property type="term" value="P:cell adhesion"/>
    <property type="evidence" value="ECO:0007669"/>
    <property type="project" value="InterPro"/>
</dbReference>
<sequence length="171" mass="17928">MMKKEFALAGMIAAGVALTSTSVLAGTQTFTANIDDSTCVIANLDQTVDLGTMLKSELQSLGKWGGYKNTPVTFKVTGCGSSLKTVHVTLNGSMDNSLGIATQVFDISTIGMPAGAAQPNGAAWASGTSKDFALTNGTSDVPLDLWTSRYRASNIVDGAYNQVYNFTFDFS</sequence>
<protein>
    <recommendedName>
        <fullName evidence="3">Fimbrial protein</fullName>
    </recommendedName>
</protein>
<accession>A0A5Y1WM49</accession>
<gene>
    <name evidence="2" type="ORF">FNI14_24365</name>
</gene>
<dbReference type="SUPFAM" id="SSF49401">
    <property type="entry name" value="Bacterial adhesins"/>
    <property type="match status" value="1"/>
</dbReference>